<keyword evidence="3" id="KW-1185">Reference proteome</keyword>
<dbReference type="Proteomes" id="UP000837932">
    <property type="component" value="Unassembled WGS sequence"/>
</dbReference>
<comment type="caution">
    <text evidence="2">The sequence shown here is derived from an EMBL/GenBank/DDBJ whole genome shotgun (WGS) entry which is preliminary data.</text>
</comment>
<dbReference type="PANTHER" id="PTHR47472:SF1">
    <property type="entry name" value="DUF1446-DOMAIN-CONTAINING PROTEIN"/>
    <property type="match status" value="1"/>
</dbReference>
<reference evidence="2" key="1">
    <citation type="submission" date="2021-12" db="EMBL/GenBank/DDBJ databases">
        <authorList>
            <person name="Rodrigo-Torres L."/>
            <person name="Arahal R. D."/>
            <person name="Lucena T."/>
        </authorList>
    </citation>
    <scope>NUCLEOTIDE SEQUENCE</scope>
    <source>
        <strain evidence="2">CECT 8858</strain>
    </source>
</reference>
<dbReference type="PANTHER" id="PTHR47472">
    <property type="entry name" value="PROPIONYL-COA CARBOXYLASE"/>
    <property type="match status" value="1"/>
</dbReference>
<accession>A0ABN8ENE5</accession>
<evidence type="ECO:0000313" key="3">
    <source>
        <dbReference type="Proteomes" id="UP000837932"/>
    </source>
</evidence>
<protein>
    <recommendedName>
        <fullName evidence="1">AtuA-like ferredoxin-fold domain-containing protein</fullName>
    </recommendedName>
</protein>
<evidence type="ECO:0000313" key="2">
    <source>
        <dbReference type="EMBL" id="CAH0994394.1"/>
    </source>
</evidence>
<organism evidence="2 3">
    <name type="scientific">Emticicia aquatica</name>
    <dbReference type="NCBI Taxonomy" id="1681835"/>
    <lineage>
        <taxon>Bacteria</taxon>
        <taxon>Pseudomonadati</taxon>
        <taxon>Bacteroidota</taxon>
        <taxon>Cytophagia</taxon>
        <taxon>Cytophagales</taxon>
        <taxon>Leadbetterellaceae</taxon>
        <taxon>Emticicia</taxon>
    </lineage>
</organism>
<proteinExistence type="predicted"/>
<name>A0ABN8ENE5_9BACT</name>
<dbReference type="Pfam" id="PF23544">
    <property type="entry name" value="AtuA_ferredoxin"/>
    <property type="match status" value="1"/>
</dbReference>
<evidence type="ECO:0000259" key="1">
    <source>
        <dbReference type="Pfam" id="PF23544"/>
    </source>
</evidence>
<gene>
    <name evidence="2" type="ORF">EMA8858_00503</name>
</gene>
<feature type="domain" description="AtuA-like ferredoxin-fold" evidence="1">
    <location>
        <begin position="1"/>
        <end position="98"/>
    </location>
</feature>
<dbReference type="EMBL" id="CAKLPY010000001">
    <property type="protein sequence ID" value="CAH0994394.1"/>
    <property type="molecule type" value="Genomic_DNA"/>
</dbReference>
<dbReference type="InterPro" id="IPR056362">
    <property type="entry name" value="AtuA-like_ferredoxin_dom"/>
</dbReference>
<sequence>MKLYDLAHSRAGDKGNISTLSLIPYDENDYEKLCLEVTVDKVKTHLKDIVSGEIVRYEMPNIASLLFVCQNALMSGVTTSLAVDTHGKALSYALLEMEL</sequence>
<dbReference type="RefSeq" id="WP_238804142.1">
    <property type="nucleotide sequence ID" value="NZ_CAKLPY010000001.1"/>
</dbReference>